<protein>
    <recommendedName>
        <fullName evidence="3">SREBP regulating gene protein</fullName>
    </recommendedName>
</protein>
<accession>A0A7S3ZZ82</accession>
<dbReference type="AlphaFoldDB" id="A0A7S3ZZ82"/>
<reference evidence="2" key="1">
    <citation type="submission" date="2021-01" db="EMBL/GenBank/DDBJ databases">
        <authorList>
            <person name="Corre E."/>
            <person name="Pelletier E."/>
            <person name="Niang G."/>
            <person name="Scheremetjew M."/>
            <person name="Finn R."/>
            <person name="Kale V."/>
            <person name="Holt S."/>
            <person name="Cochrane G."/>
            <person name="Meng A."/>
            <person name="Brown T."/>
            <person name="Cohen L."/>
        </authorList>
    </citation>
    <scope>NUCLEOTIDE SEQUENCE</scope>
    <source>
        <strain evidence="2">CCMP1756</strain>
    </source>
</reference>
<evidence type="ECO:0008006" key="3">
    <source>
        <dbReference type="Google" id="ProtNLM"/>
    </source>
</evidence>
<dbReference type="EMBL" id="HBIW01016223">
    <property type="protein sequence ID" value="CAE0698555.1"/>
    <property type="molecule type" value="Transcribed_RNA"/>
</dbReference>
<keyword evidence="1" id="KW-0732">Signal</keyword>
<sequence>MLFLVVALLGRPAVAGPRATARASPTCCSAEKKCCSQTFAPPLTHACDAATCCDAACGALAAEAVLAAPAVARVRNAYGRKLSADCCDTFNADGSLCRRDLGGNCSAARRCKAFASDCGACDTVCVEFLPASAVR</sequence>
<evidence type="ECO:0000256" key="1">
    <source>
        <dbReference type="SAM" id="SignalP"/>
    </source>
</evidence>
<feature type="chain" id="PRO_5030521839" description="SREBP regulating gene protein" evidence="1">
    <location>
        <begin position="16"/>
        <end position="135"/>
    </location>
</feature>
<feature type="signal peptide" evidence="1">
    <location>
        <begin position="1"/>
        <end position="15"/>
    </location>
</feature>
<organism evidence="2">
    <name type="scientific">Pelagomonas calceolata</name>
    <dbReference type="NCBI Taxonomy" id="35677"/>
    <lineage>
        <taxon>Eukaryota</taxon>
        <taxon>Sar</taxon>
        <taxon>Stramenopiles</taxon>
        <taxon>Ochrophyta</taxon>
        <taxon>Pelagophyceae</taxon>
        <taxon>Pelagomonadales</taxon>
        <taxon>Pelagomonadaceae</taxon>
        <taxon>Pelagomonas</taxon>
    </lineage>
</organism>
<evidence type="ECO:0000313" key="2">
    <source>
        <dbReference type="EMBL" id="CAE0698555.1"/>
    </source>
</evidence>
<proteinExistence type="predicted"/>
<gene>
    <name evidence="2" type="ORF">PCAL00307_LOCUS13991</name>
</gene>
<name>A0A7S3ZZ82_9STRA</name>